<organism evidence="2 3">
    <name type="scientific">Aneurinibacillus soli</name>
    <dbReference type="NCBI Taxonomy" id="1500254"/>
    <lineage>
        <taxon>Bacteria</taxon>
        <taxon>Bacillati</taxon>
        <taxon>Bacillota</taxon>
        <taxon>Bacilli</taxon>
        <taxon>Bacillales</taxon>
        <taxon>Paenibacillaceae</taxon>
        <taxon>Aneurinibacillus group</taxon>
        <taxon>Aneurinibacillus</taxon>
    </lineage>
</organism>
<dbReference type="SUPFAM" id="SSF55729">
    <property type="entry name" value="Acyl-CoA N-acyltransferases (Nat)"/>
    <property type="match status" value="1"/>
</dbReference>
<dbReference type="OrthoDB" id="2678076at2"/>
<dbReference type="PANTHER" id="PTHR41373:SF1">
    <property type="entry name" value="PHOSPHATIDYLGLYCEROL LYSYLTRANSFERASE C-TERMINAL DOMAIN-CONTAINING PROTEIN"/>
    <property type="match status" value="1"/>
</dbReference>
<dbReference type="InterPro" id="IPR016732">
    <property type="entry name" value="UCP018688"/>
</dbReference>
<feature type="domain" description="Phosphatidylglycerol lysyltransferase C-terminal" evidence="1">
    <location>
        <begin position="52"/>
        <end position="315"/>
    </location>
</feature>
<name>A0A0U4WGR1_9BACL</name>
<evidence type="ECO:0000259" key="1">
    <source>
        <dbReference type="Pfam" id="PF09924"/>
    </source>
</evidence>
<dbReference type="Proteomes" id="UP000217696">
    <property type="component" value="Chromosome"/>
</dbReference>
<reference evidence="2 3" key="1">
    <citation type="submission" date="2015-12" db="EMBL/GenBank/DDBJ databases">
        <title>Genome sequence of Aneurinibacillus soli.</title>
        <authorList>
            <person name="Lee J.S."/>
            <person name="Lee K.C."/>
            <person name="Kim K.K."/>
            <person name="Lee B.W."/>
        </authorList>
    </citation>
    <scope>NUCLEOTIDE SEQUENCE [LARGE SCALE GENOMIC DNA]</scope>
    <source>
        <strain evidence="2 3">CB4</strain>
    </source>
</reference>
<evidence type="ECO:0000313" key="2">
    <source>
        <dbReference type="EMBL" id="BAU27865.1"/>
    </source>
</evidence>
<accession>A0A0U4WGR1</accession>
<evidence type="ECO:0000313" key="3">
    <source>
        <dbReference type="Proteomes" id="UP000217696"/>
    </source>
</evidence>
<dbReference type="Gene3D" id="3.40.630.30">
    <property type="match status" value="1"/>
</dbReference>
<protein>
    <recommendedName>
        <fullName evidence="1">Phosphatidylglycerol lysyltransferase C-terminal domain-containing protein</fullName>
    </recommendedName>
</protein>
<keyword evidence="3" id="KW-1185">Reference proteome</keyword>
<dbReference type="Pfam" id="PF09924">
    <property type="entry name" value="LPG_synthase_C"/>
    <property type="match status" value="1"/>
</dbReference>
<gene>
    <name evidence="2" type="ORF">CB4_02039</name>
</gene>
<dbReference type="InterPro" id="IPR024320">
    <property type="entry name" value="LPG_synthase_C"/>
</dbReference>
<proteinExistence type="predicted"/>
<dbReference type="AlphaFoldDB" id="A0A0U4WGR1"/>
<sequence length="319" mass="37693">MRKLRFGDSDLYSIQLHDKEIFDEYLKKCDYQNHLWSSNFDYLWADSQSDDKRILWRIVDDMLIPFVLLKKTGLHLVHLPFGCGTPEQVLYVTYKNLQFCNEWNRRNGYYPATVRTLNSEQMDFIRVSDKFDEYFEFMKINGVERYFSIQKLIQLVGKDFARIRNLINQFKRNYPQAMIREYNPDDYHSVLQVNKGWKETASTKYSTIFDDVYFYEIMTHYQELGHIILVVEIDKKIVGLVSGGITAPGQSWGCISKRLSQINGLNEAMIIEFAKYIHALNPHVELLNVGSDLGVDGLVSYKEKFRPVRNLERFRITLR</sequence>
<dbReference type="PANTHER" id="PTHR41373">
    <property type="entry name" value="DUF2156 DOMAIN-CONTAINING PROTEIN"/>
    <property type="match status" value="1"/>
</dbReference>
<dbReference type="InterPro" id="IPR016181">
    <property type="entry name" value="Acyl_CoA_acyltransferase"/>
</dbReference>
<dbReference type="RefSeq" id="WP_096465536.1">
    <property type="nucleotide sequence ID" value="NZ_AP017312.1"/>
</dbReference>
<dbReference type="EMBL" id="AP017312">
    <property type="protein sequence ID" value="BAU27865.1"/>
    <property type="molecule type" value="Genomic_DNA"/>
</dbReference>
<dbReference type="KEGG" id="asoc:CB4_02039"/>